<dbReference type="InterPro" id="IPR020568">
    <property type="entry name" value="Ribosomal_Su5_D2-typ_SF"/>
</dbReference>
<dbReference type="NCBIfam" id="TIGR00188">
    <property type="entry name" value="rnpA"/>
    <property type="match status" value="1"/>
</dbReference>
<evidence type="ECO:0000256" key="3">
    <source>
        <dbReference type="ARBA" id="ARBA00022759"/>
    </source>
</evidence>
<comment type="function">
    <text evidence="6">RNaseP catalyzes the removal of the 5'-leader sequence from pre-tRNA to produce the mature 5'-terminus. It can also cleave other RNA substrates such as 4.5S RNA. The protein component plays an auxiliary but essential role in vivo by binding to the 5'-leader sequence and broadening the substrate specificity of the ribozyme.</text>
</comment>
<organism evidence="8 9">
    <name type="scientific">Desulfoscipio gibsoniae DSM 7213</name>
    <dbReference type="NCBI Taxonomy" id="767817"/>
    <lineage>
        <taxon>Bacteria</taxon>
        <taxon>Bacillati</taxon>
        <taxon>Bacillota</taxon>
        <taxon>Clostridia</taxon>
        <taxon>Eubacteriales</taxon>
        <taxon>Desulfallaceae</taxon>
        <taxon>Desulfoscipio</taxon>
    </lineage>
</organism>
<sequence>MQKKYLIKKNSDYRKVYNKGISLSNRYTVIFVYKNNLNLKRLGFSVSKKIGKAVRRNFVRRRMKEICRLNKDWFLNGYDYIFIARKGIDEISYKALKNGMEKLAYRISKHITRET</sequence>
<proteinExistence type="inferred from homology"/>
<dbReference type="eggNOG" id="COG0594">
    <property type="taxonomic scope" value="Bacteria"/>
</dbReference>
<comment type="subunit">
    <text evidence="6">Consists of a catalytic RNA component (M1 or rnpB) and a protein subunit.</text>
</comment>
<dbReference type="AlphaFoldDB" id="R4KWG8"/>
<evidence type="ECO:0000256" key="4">
    <source>
        <dbReference type="ARBA" id="ARBA00022801"/>
    </source>
</evidence>
<dbReference type="EMBL" id="CP003273">
    <property type="protein sequence ID" value="AGL03981.1"/>
    <property type="molecule type" value="Genomic_DNA"/>
</dbReference>
<dbReference type="Proteomes" id="UP000013520">
    <property type="component" value="Chromosome"/>
</dbReference>
<protein>
    <recommendedName>
        <fullName evidence="6 7">Ribonuclease P protein component</fullName>
        <shortName evidence="6">RNase P protein</shortName>
        <shortName evidence="6">RNaseP protein</shortName>
        <ecNumber evidence="6 7">3.1.26.5</ecNumber>
    </recommendedName>
    <alternativeName>
        <fullName evidence="6">Protein C5</fullName>
    </alternativeName>
</protein>
<dbReference type="GO" id="GO:0004526">
    <property type="term" value="F:ribonuclease P activity"/>
    <property type="evidence" value="ECO:0007669"/>
    <property type="project" value="UniProtKB-UniRule"/>
</dbReference>
<keyword evidence="1 6" id="KW-0819">tRNA processing</keyword>
<dbReference type="InterPro" id="IPR000100">
    <property type="entry name" value="RNase_P"/>
</dbReference>
<dbReference type="SUPFAM" id="SSF54211">
    <property type="entry name" value="Ribosomal protein S5 domain 2-like"/>
    <property type="match status" value="1"/>
</dbReference>
<evidence type="ECO:0000313" key="8">
    <source>
        <dbReference type="EMBL" id="AGL03981.1"/>
    </source>
</evidence>
<keyword evidence="4 6" id="KW-0378">Hydrolase</keyword>
<dbReference type="RefSeq" id="WP_006522174.1">
    <property type="nucleotide sequence ID" value="NC_021184.1"/>
</dbReference>
<keyword evidence="2 6" id="KW-0540">Nuclease</keyword>
<dbReference type="OrthoDB" id="9810867at2"/>
<dbReference type="GO" id="GO:0000049">
    <property type="term" value="F:tRNA binding"/>
    <property type="evidence" value="ECO:0007669"/>
    <property type="project" value="UniProtKB-UniRule"/>
</dbReference>
<dbReference type="STRING" id="767817.Desgi_4763"/>
<evidence type="ECO:0000256" key="6">
    <source>
        <dbReference type="HAMAP-Rule" id="MF_00227"/>
    </source>
</evidence>
<dbReference type="KEGG" id="dgi:Desgi_4763"/>
<dbReference type="PANTHER" id="PTHR33992:SF1">
    <property type="entry name" value="RIBONUCLEASE P PROTEIN COMPONENT"/>
    <property type="match status" value="1"/>
</dbReference>
<reference evidence="8 9" key="1">
    <citation type="submission" date="2012-01" db="EMBL/GenBank/DDBJ databases">
        <title>Complete sequence of Desulfotomaculum gibsoniae DSM 7213.</title>
        <authorList>
            <consortium name="US DOE Joint Genome Institute"/>
            <person name="Lucas S."/>
            <person name="Han J."/>
            <person name="Lapidus A."/>
            <person name="Cheng J.-F."/>
            <person name="Goodwin L."/>
            <person name="Pitluck S."/>
            <person name="Peters L."/>
            <person name="Ovchinnikova G."/>
            <person name="Teshima H."/>
            <person name="Detter J.C."/>
            <person name="Han C."/>
            <person name="Tapia R."/>
            <person name="Land M."/>
            <person name="Hauser L."/>
            <person name="Kyrpides N."/>
            <person name="Ivanova N."/>
            <person name="Pagani I."/>
            <person name="Parshina S."/>
            <person name="Plugge C."/>
            <person name="Muyzer G."/>
            <person name="Kuever J."/>
            <person name="Ivanova A."/>
            <person name="Nazina T."/>
            <person name="Klenk H.-P."/>
            <person name="Brambilla E."/>
            <person name="Spring S."/>
            <person name="Stams A.F."/>
            <person name="Woyke T."/>
        </authorList>
    </citation>
    <scope>NUCLEOTIDE SEQUENCE [LARGE SCALE GENOMIC DNA]</scope>
    <source>
        <strain evidence="8 9">DSM 7213</strain>
    </source>
</reference>
<dbReference type="HOGENOM" id="CLU_117179_9_4_9"/>
<accession>R4KWG8</accession>
<evidence type="ECO:0000313" key="9">
    <source>
        <dbReference type="Proteomes" id="UP000013520"/>
    </source>
</evidence>
<dbReference type="GO" id="GO:0001682">
    <property type="term" value="P:tRNA 5'-leader removal"/>
    <property type="evidence" value="ECO:0007669"/>
    <property type="project" value="UniProtKB-UniRule"/>
</dbReference>
<dbReference type="GO" id="GO:0030677">
    <property type="term" value="C:ribonuclease P complex"/>
    <property type="evidence" value="ECO:0007669"/>
    <property type="project" value="TreeGrafter"/>
</dbReference>
<comment type="similarity">
    <text evidence="6">Belongs to the RnpA family.</text>
</comment>
<dbReference type="InterPro" id="IPR014721">
    <property type="entry name" value="Ribsml_uS5_D2-typ_fold_subgr"/>
</dbReference>
<keyword evidence="5 6" id="KW-0694">RNA-binding</keyword>
<evidence type="ECO:0000256" key="1">
    <source>
        <dbReference type="ARBA" id="ARBA00022694"/>
    </source>
</evidence>
<evidence type="ECO:0000256" key="5">
    <source>
        <dbReference type="ARBA" id="ARBA00022884"/>
    </source>
</evidence>
<dbReference type="Gene3D" id="3.30.230.10">
    <property type="match status" value="1"/>
</dbReference>
<dbReference type="HAMAP" id="MF_00227">
    <property type="entry name" value="RNase_P"/>
    <property type="match status" value="1"/>
</dbReference>
<dbReference type="PANTHER" id="PTHR33992">
    <property type="entry name" value="RIBONUCLEASE P PROTEIN COMPONENT"/>
    <property type="match status" value="1"/>
</dbReference>
<gene>
    <name evidence="6" type="primary">rnpA</name>
    <name evidence="8" type="ORF">Desgi_4763</name>
</gene>
<comment type="catalytic activity">
    <reaction evidence="6">
        <text>Endonucleolytic cleavage of RNA, removing 5'-extranucleotides from tRNA precursor.</text>
        <dbReference type="EC" id="3.1.26.5"/>
    </reaction>
</comment>
<dbReference type="GO" id="GO:0042781">
    <property type="term" value="F:3'-tRNA processing endoribonuclease activity"/>
    <property type="evidence" value="ECO:0007669"/>
    <property type="project" value="TreeGrafter"/>
</dbReference>
<name>R4KWG8_9FIRM</name>
<evidence type="ECO:0000256" key="7">
    <source>
        <dbReference type="NCBIfam" id="TIGR00188"/>
    </source>
</evidence>
<keyword evidence="9" id="KW-1185">Reference proteome</keyword>
<evidence type="ECO:0000256" key="2">
    <source>
        <dbReference type="ARBA" id="ARBA00022722"/>
    </source>
</evidence>
<dbReference type="EC" id="3.1.26.5" evidence="6 7"/>
<keyword evidence="3 6" id="KW-0255">Endonuclease</keyword>
<dbReference type="Pfam" id="PF00825">
    <property type="entry name" value="Ribonuclease_P"/>
    <property type="match status" value="1"/>
</dbReference>